<protein>
    <submittedName>
        <fullName evidence="1">Uncharacterized protein</fullName>
    </submittedName>
</protein>
<evidence type="ECO:0000313" key="2">
    <source>
        <dbReference type="Proteomes" id="UP000192638"/>
    </source>
</evidence>
<dbReference type="EMBL" id="NBEB01000040">
    <property type="protein sequence ID" value="OQQ84487.1"/>
    <property type="molecule type" value="Genomic_DNA"/>
</dbReference>
<name>A0A1V9R1U4_9LACO</name>
<sequence>MKIEYKNKNYKSKGSIYKVGNVIEYRGDVYLVCETPLVLGERKYFLISLKTFKVSSLMFKTLEKLEENVRSVSDTLVKAKLIVDYKLDGDAEDEQKY</sequence>
<comment type="caution">
    <text evidence="1">The sequence shown here is derived from an EMBL/GenBank/DDBJ whole genome shotgun (WGS) entry which is preliminary data.</text>
</comment>
<evidence type="ECO:0000313" key="1">
    <source>
        <dbReference type="EMBL" id="OQQ84487.1"/>
    </source>
</evidence>
<reference evidence="1 2" key="1">
    <citation type="submission" date="2017-03" db="EMBL/GenBank/DDBJ databases">
        <title>Phylogenomics and comparative genomics of Lactobacillus salivarius, a mammalian gut commensal.</title>
        <authorList>
            <person name="Harris H.M."/>
        </authorList>
    </citation>
    <scope>NUCLEOTIDE SEQUENCE [LARGE SCALE GENOMIC DNA]</scope>
    <source>
        <strain evidence="1 2">LMG 14477</strain>
    </source>
</reference>
<dbReference type="AlphaFoldDB" id="A0A1V9R1U4"/>
<organism evidence="1 2">
    <name type="scientific">Ligilactobacillus salivarius</name>
    <dbReference type="NCBI Taxonomy" id="1624"/>
    <lineage>
        <taxon>Bacteria</taxon>
        <taxon>Bacillati</taxon>
        <taxon>Bacillota</taxon>
        <taxon>Bacilli</taxon>
        <taxon>Lactobacillales</taxon>
        <taxon>Lactobacillaceae</taxon>
        <taxon>Ligilactobacillus</taxon>
    </lineage>
</organism>
<gene>
    <name evidence="1" type="ORF">B6U60_04090</name>
</gene>
<dbReference type="Proteomes" id="UP000192638">
    <property type="component" value="Unassembled WGS sequence"/>
</dbReference>
<proteinExistence type="predicted"/>
<accession>A0A1V9R1U4</accession>
<dbReference type="RefSeq" id="WP_081530470.1">
    <property type="nucleotide sequence ID" value="NZ_NBEB01000040.1"/>
</dbReference>